<accession>A0A0E0BGV4</accession>
<reference evidence="1" key="1">
    <citation type="submission" date="2015-04" db="UniProtKB">
        <authorList>
            <consortium name="EnsemblPlants"/>
        </authorList>
    </citation>
    <scope>IDENTIFICATION</scope>
</reference>
<keyword evidence="2" id="KW-1185">Reference proteome</keyword>
<reference evidence="1" key="2">
    <citation type="submission" date="2018-05" db="EMBL/GenBank/DDBJ databases">
        <title>OgluRS3 (Oryza glumaepatula Reference Sequence Version 3).</title>
        <authorList>
            <person name="Zhang J."/>
            <person name="Kudrna D."/>
            <person name="Lee S."/>
            <person name="Talag J."/>
            <person name="Welchert J."/>
            <person name="Wing R.A."/>
        </authorList>
    </citation>
    <scope>NUCLEOTIDE SEQUENCE [LARGE SCALE GENOMIC DNA]</scope>
</reference>
<evidence type="ECO:0000313" key="1">
    <source>
        <dbReference type="EnsemblPlants" id="OGLUM11G06920.1"/>
    </source>
</evidence>
<dbReference type="AlphaFoldDB" id="A0A0E0BGV4"/>
<dbReference type="Proteomes" id="UP000026961">
    <property type="component" value="Chromosome 11"/>
</dbReference>
<dbReference type="Gramene" id="OGLUM11G06920.1">
    <property type="protein sequence ID" value="OGLUM11G06920.1"/>
    <property type="gene ID" value="OGLUM11G06920"/>
</dbReference>
<proteinExistence type="predicted"/>
<protein>
    <submittedName>
        <fullName evidence="1">Uncharacterized protein</fullName>
    </submittedName>
</protein>
<name>A0A0E0BGV4_9ORYZ</name>
<dbReference type="EnsemblPlants" id="OGLUM11G06920.1">
    <property type="protein sequence ID" value="OGLUM11G06920.1"/>
    <property type="gene ID" value="OGLUM11G06920"/>
</dbReference>
<sequence>MANEVDVVGTSDFDWVEHSSWRASLFSLAWREAMTTATTTSIFGSVAGFGSYRGHSGQTWCCLGSNLHLRRFIFLLSLAEQKLHSVITRNWRWRVLLCLCEIFILVLLL</sequence>
<organism evidence="1">
    <name type="scientific">Oryza glumipatula</name>
    <dbReference type="NCBI Taxonomy" id="40148"/>
    <lineage>
        <taxon>Eukaryota</taxon>
        <taxon>Viridiplantae</taxon>
        <taxon>Streptophyta</taxon>
        <taxon>Embryophyta</taxon>
        <taxon>Tracheophyta</taxon>
        <taxon>Spermatophyta</taxon>
        <taxon>Magnoliopsida</taxon>
        <taxon>Liliopsida</taxon>
        <taxon>Poales</taxon>
        <taxon>Poaceae</taxon>
        <taxon>BOP clade</taxon>
        <taxon>Oryzoideae</taxon>
        <taxon>Oryzeae</taxon>
        <taxon>Oryzinae</taxon>
        <taxon>Oryza</taxon>
    </lineage>
</organism>
<dbReference type="HOGENOM" id="CLU_161629_0_0_1"/>
<evidence type="ECO:0000313" key="2">
    <source>
        <dbReference type="Proteomes" id="UP000026961"/>
    </source>
</evidence>